<dbReference type="Proteomes" id="UP000503840">
    <property type="component" value="Unassembled WGS sequence"/>
</dbReference>
<protein>
    <submittedName>
        <fullName evidence="1">Uncharacterized protein</fullName>
    </submittedName>
</protein>
<evidence type="ECO:0000313" key="2">
    <source>
        <dbReference type="Proteomes" id="UP000503840"/>
    </source>
</evidence>
<accession>A0A7J0BI93</accession>
<organism evidence="1 2">
    <name type="scientific">Desulfovibrio subterraneus</name>
    <dbReference type="NCBI Taxonomy" id="2718620"/>
    <lineage>
        <taxon>Bacteria</taxon>
        <taxon>Pseudomonadati</taxon>
        <taxon>Thermodesulfobacteriota</taxon>
        <taxon>Desulfovibrionia</taxon>
        <taxon>Desulfovibrionales</taxon>
        <taxon>Desulfovibrionaceae</taxon>
        <taxon>Desulfovibrio</taxon>
    </lineage>
</organism>
<comment type="caution">
    <text evidence="1">The sequence shown here is derived from an EMBL/GenBank/DDBJ whole genome shotgun (WGS) entry which is preliminary data.</text>
</comment>
<dbReference type="AlphaFoldDB" id="A0A7J0BI93"/>
<sequence length="103" mass="11264">MDFSTLAKLRRHLSIKHHIPGRLRLRFSKSVLADPAALAVIKAPPAKPKAVFRADLNLMAQSVTIEYDAQVIPPDLLNELLGAPDDMASANALETLHQLLYAA</sequence>
<proteinExistence type="predicted"/>
<evidence type="ECO:0000313" key="1">
    <source>
        <dbReference type="EMBL" id="GFM32942.1"/>
    </source>
</evidence>
<name>A0A7J0BI93_9BACT</name>
<gene>
    <name evidence="1" type="ORF">DSM101010T_13070</name>
</gene>
<reference evidence="1 2" key="1">
    <citation type="submission" date="2020-05" db="EMBL/GenBank/DDBJ databases">
        <title>Draft genome sequence of Desulfovibrio sp. strain HN2T.</title>
        <authorList>
            <person name="Ueno A."/>
            <person name="Tamazawa S."/>
            <person name="Tamamura S."/>
            <person name="Murakami T."/>
            <person name="Kiyama T."/>
            <person name="Inomata H."/>
            <person name="Amano Y."/>
            <person name="Miyakawa K."/>
            <person name="Tamaki H."/>
            <person name="Naganuma T."/>
            <person name="Kaneko K."/>
        </authorList>
    </citation>
    <scope>NUCLEOTIDE SEQUENCE [LARGE SCALE GENOMIC DNA]</scope>
    <source>
        <strain evidence="1 2">HN2</strain>
    </source>
</reference>
<dbReference type="RefSeq" id="WP_174404598.1">
    <property type="nucleotide sequence ID" value="NZ_BLVO01000012.1"/>
</dbReference>
<dbReference type="EMBL" id="BLVO01000012">
    <property type="protein sequence ID" value="GFM32942.1"/>
    <property type="molecule type" value="Genomic_DNA"/>
</dbReference>
<keyword evidence="2" id="KW-1185">Reference proteome</keyword>